<dbReference type="Proteomes" id="UP000886812">
    <property type="component" value="Unassembled WGS sequence"/>
</dbReference>
<accession>A0A9D1NJL3</accession>
<feature type="transmembrane region" description="Helical" evidence="2">
    <location>
        <begin position="87"/>
        <end position="106"/>
    </location>
</feature>
<organism evidence="3 4">
    <name type="scientific">Candidatus Spyradosoma merdigallinarum</name>
    <dbReference type="NCBI Taxonomy" id="2840950"/>
    <lineage>
        <taxon>Bacteria</taxon>
        <taxon>Pseudomonadati</taxon>
        <taxon>Verrucomicrobiota</taxon>
        <taxon>Opitutia</taxon>
        <taxon>Opitutia incertae sedis</taxon>
        <taxon>Candidatus Spyradosoma</taxon>
    </lineage>
</organism>
<evidence type="ECO:0000256" key="1">
    <source>
        <dbReference type="SAM" id="MobiDB-lite"/>
    </source>
</evidence>
<reference evidence="3" key="2">
    <citation type="journal article" date="2021" name="PeerJ">
        <title>Extensive microbial diversity within the chicken gut microbiome revealed by metagenomics and culture.</title>
        <authorList>
            <person name="Gilroy R."/>
            <person name="Ravi A."/>
            <person name="Getino M."/>
            <person name="Pursley I."/>
            <person name="Horton D.L."/>
            <person name="Alikhan N.F."/>
            <person name="Baker D."/>
            <person name="Gharbi K."/>
            <person name="Hall N."/>
            <person name="Watson M."/>
            <person name="Adriaenssens E.M."/>
            <person name="Foster-Nyarko E."/>
            <person name="Jarju S."/>
            <person name="Secka A."/>
            <person name="Antonio M."/>
            <person name="Oren A."/>
            <person name="Chaudhuri R.R."/>
            <person name="La Ragione R."/>
            <person name="Hildebrand F."/>
            <person name="Pallen M.J."/>
        </authorList>
    </citation>
    <scope>NUCLEOTIDE SEQUENCE</scope>
    <source>
        <strain evidence="3">10669</strain>
    </source>
</reference>
<gene>
    <name evidence="3" type="ORF">IAC75_01275</name>
</gene>
<keyword evidence="2" id="KW-0472">Membrane</keyword>
<proteinExistence type="predicted"/>
<sequence>MILLVMATQDLPTNKVFTTAMGAFLGAPLWFLIFSGIAWLVSRLFGGSLRSIATIAAVLGGGVSWLSSAGKLSYVERLARTHIDDTVLIMAILEGILMGTAAYFFAKVLFAKSEKKIKAEEEAQRILKALSKSEIKEHAARILKERERKREEEARKKAEEERRKAEEERLKREEEEKARREQRLKDLESLSDEELQKLVSSKQVDIQHVCSLLKNDNQASEKNAPQQESSEEGILQVFLGIILLVLGAIVFVGLIFLLADVF</sequence>
<feature type="region of interest" description="Disordered" evidence="1">
    <location>
        <begin position="146"/>
        <end position="178"/>
    </location>
</feature>
<feature type="transmembrane region" description="Helical" evidence="2">
    <location>
        <begin position="237"/>
        <end position="259"/>
    </location>
</feature>
<evidence type="ECO:0000313" key="3">
    <source>
        <dbReference type="EMBL" id="HIV03766.1"/>
    </source>
</evidence>
<keyword evidence="2" id="KW-0812">Transmembrane</keyword>
<dbReference type="EMBL" id="DVOG01000034">
    <property type="protein sequence ID" value="HIV03766.1"/>
    <property type="molecule type" value="Genomic_DNA"/>
</dbReference>
<evidence type="ECO:0000313" key="4">
    <source>
        <dbReference type="Proteomes" id="UP000886812"/>
    </source>
</evidence>
<dbReference type="AlphaFoldDB" id="A0A9D1NJL3"/>
<feature type="transmembrane region" description="Helical" evidence="2">
    <location>
        <begin position="20"/>
        <end position="41"/>
    </location>
</feature>
<evidence type="ECO:0000256" key="2">
    <source>
        <dbReference type="SAM" id="Phobius"/>
    </source>
</evidence>
<keyword evidence="2" id="KW-1133">Transmembrane helix</keyword>
<name>A0A9D1NJL3_9BACT</name>
<comment type="caution">
    <text evidence="3">The sequence shown here is derived from an EMBL/GenBank/DDBJ whole genome shotgun (WGS) entry which is preliminary data.</text>
</comment>
<protein>
    <submittedName>
        <fullName evidence="3">Uncharacterized protein</fullName>
    </submittedName>
</protein>
<reference evidence="3" key="1">
    <citation type="submission" date="2020-10" db="EMBL/GenBank/DDBJ databases">
        <authorList>
            <person name="Gilroy R."/>
        </authorList>
    </citation>
    <scope>NUCLEOTIDE SEQUENCE</scope>
    <source>
        <strain evidence="3">10669</strain>
    </source>
</reference>
<feature type="transmembrane region" description="Helical" evidence="2">
    <location>
        <begin position="48"/>
        <end position="67"/>
    </location>
</feature>